<dbReference type="GO" id="GO:0004794">
    <property type="term" value="F:threonine deaminase activity"/>
    <property type="evidence" value="ECO:0007669"/>
    <property type="project" value="TreeGrafter"/>
</dbReference>
<feature type="region of interest" description="Disordered" evidence="4">
    <location>
        <begin position="17"/>
        <end position="42"/>
    </location>
</feature>
<dbReference type="Proteomes" id="UP001321018">
    <property type="component" value="Unassembled WGS sequence"/>
</dbReference>
<sequence length="411" mass="43469">MTTTDAFSGLECVDCEYENKSESESESESGVDGPDETDARRCPDCDGILEATYDLEAIDLDRAELESRPFDSLWRYEELLPFARDSAVTTDEGATALVECSKLADELGVDRVLIKDEGRNPTGSIADRGQSVAVTDALRRDTTDVALASTGNDGQSAAAYAGRADLESHVFVPSRSGFTNKAMVNVHGGDMSVVGGRMGAAEDAYEEALAEHDDWHPLGTFDTPYRLEGAKTLFYEIVEGLEWEVPDAIVVPTGTGLGLAGLYKGAREFRELGLIDEVPALYAAQAAGCAPIVEAFDDGRAEHEPVEHPDTICGDIEIPDPAGGKLALEAIRESDGGAIATEDRAILEAAVAVANGEGLEVAPSPGAAPSAVWDLAERGEFDGSETIVLVNTTAGNKEADVLRSHLMGQGI</sequence>
<dbReference type="NCBIfam" id="NF006050">
    <property type="entry name" value="PRK08197.1"/>
    <property type="match status" value="1"/>
</dbReference>
<dbReference type="Pfam" id="PF00291">
    <property type="entry name" value="PALP"/>
    <property type="match status" value="1"/>
</dbReference>
<dbReference type="CDD" id="cd01563">
    <property type="entry name" value="Thr-synth_1"/>
    <property type="match status" value="1"/>
</dbReference>
<dbReference type="PANTHER" id="PTHR48078">
    <property type="entry name" value="THREONINE DEHYDRATASE, MITOCHONDRIAL-RELATED"/>
    <property type="match status" value="1"/>
</dbReference>
<dbReference type="RefSeq" id="WP_338003256.1">
    <property type="nucleotide sequence ID" value="NZ_JAOPKA010000004.1"/>
</dbReference>
<evidence type="ECO:0000313" key="6">
    <source>
        <dbReference type="EMBL" id="MCU4741418.1"/>
    </source>
</evidence>
<proteinExistence type="predicted"/>
<dbReference type="PANTHER" id="PTHR48078:SF6">
    <property type="entry name" value="L-THREONINE DEHYDRATASE CATABOLIC TDCB"/>
    <property type="match status" value="1"/>
</dbReference>
<accession>A0AAP2YZ18</accession>
<dbReference type="Gene3D" id="3.40.50.1100">
    <property type="match status" value="2"/>
</dbReference>
<dbReference type="InterPro" id="IPR001926">
    <property type="entry name" value="TrpB-like_PALP"/>
</dbReference>
<reference evidence="6" key="1">
    <citation type="submission" date="2022-09" db="EMBL/GenBank/DDBJ databases">
        <title>Enrichment on poylsaccharides allowed isolation of novel metabolic and taxonomic groups of Haloarchaea.</title>
        <authorList>
            <person name="Sorokin D.Y."/>
            <person name="Elcheninov A.G."/>
            <person name="Khizhniak T.V."/>
            <person name="Kolganova T.V."/>
            <person name="Kublanov I.V."/>
        </authorList>
    </citation>
    <scope>NUCLEOTIDE SEQUENCE</scope>
    <source>
        <strain evidence="6">AArc-xg1-1</strain>
    </source>
</reference>
<gene>
    <name evidence="6" type="ORF">OB960_08380</name>
</gene>
<feature type="compositionally biased region" description="Acidic residues" evidence="4">
    <location>
        <begin position="24"/>
        <end position="36"/>
    </location>
</feature>
<organism evidence="6 7">
    <name type="scientific">Natronoglomus mannanivorans</name>
    <dbReference type="NCBI Taxonomy" id="2979990"/>
    <lineage>
        <taxon>Archaea</taxon>
        <taxon>Methanobacteriati</taxon>
        <taxon>Methanobacteriota</taxon>
        <taxon>Stenosarchaea group</taxon>
        <taxon>Halobacteria</taxon>
        <taxon>Halobacteriales</taxon>
        <taxon>Natrialbaceae</taxon>
        <taxon>Natronoglomus</taxon>
    </lineage>
</organism>
<dbReference type="GO" id="GO:0006565">
    <property type="term" value="P:L-serine catabolic process"/>
    <property type="evidence" value="ECO:0007669"/>
    <property type="project" value="TreeGrafter"/>
</dbReference>
<dbReference type="GO" id="GO:0009097">
    <property type="term" value="P:isoleucine biosynthetic process"/>
    <property type="evidence" value="ECO:0007669"/>
    <property type="project" value="TreeGrafter"/>
</dbReference>
<dbReference type="GO" id="GO:0006567">
    <property type="term" value="P:L-threonine catabolic process"/>
    <property type="evidence" value="ECO:0007669"/>
    <property type="project" value="TreeGrafter"/>
</dbReference>
<dbReference type="EMBL" id="JAOPKA010000004">
    <property type="protein sequence ID" value="MCU4741418.1"/>
    <property type="molecule type" value="Genomic_DNA"/>
</dbReference>
<keyword evidence="2" id="KW-0663">Pyridoxal phosphate</keyword>
<dbReference type="AlphaFoldDB" id="A0AAP2YZ18"/>
<name>A0AAP2YZ18_9EURY</name>
<evidence type="ECO:0000256" key="4">
    <source>
        <dbReference type="SAM" id="MobiDB-lite"/>
    </source>
</evidence>
<evidence type="ECO:0000313" key="7">
    <source>
        <dbReference type="Proteomes" id="UP001321018"/>
    </source>
</evidence>
<evidence type="ECO:0000256" key="1">
    <source>
        <dbReference type="ARBA" id="ARBA00001933"/>
    </source>
</evidence>
<dbReference type="EC" id="4.2.3.1" evidence="6"/>
<dbReference type="SUPFAM" id="SSF53686">
    <property type="entry name" value="Tryptophan synthase beta subunit-like PLP-dependent enzymes"/>
    <property type="match status" value="1"/>
</dbReference>
<dbReference type="GO" id="GO:0003941">
    <property type="term" value="F:L-serine ammonia-lyase activity"/>
    <property type="evidence" value="ECO:0007669"/>
    <property type="project" value="TreeGrafter"/>
</dbReference>
<dbReference type="InterPro" id="IPR036052">
    <property type="entry name" value="TrpB-like_PALP_sf"/>
</dbReference>
<evidence type="ECO:0000256" key="2">
    <source>
        <dbReference type="ARBA" id="ARBA00022898"/>
    </source>
</evidence>
<comment type="caution">
    <text evidence="6">The sequence shown here is derived from an EMBL/GenBank/DDBJ whole genome shotgun (WGS) entry which is preliminary data.</text>
</comment>
<dbReference type="GO" id="GO:0004795">
    <property type="term" value="F:threonine synthase activity"/>
    <property type="evidence" value="ECO:0007669"/>
    <property type="project" value="UniProtKB-EC"/>
</dbReference>
<comment type="cofactor">
    <cofactor evidence="1">
        <name>pyridoxal 5'-phosphate</name>
        <dbReference type="ChEBI" id="CHEBI:597326"/>
    </cofactor>
</comment>
<evidence type="ECO:0000256" key="3">
    <source>
        <dbReference type="ARBA" id="ARBA00023239"/>
    </source>
</evidence>
<dbReference type="InterPro" id="IPR050147">
    <property type="entry name" value="Ser/Thr_Dehydratase"/>
</dbReference>
<protein>
    <submittedName>
        <fullName evidence="6">Threonine synthase</fullName>
        <ecNumber evidence="6">4.2.3.1</ecNumber>
    </submittedName>
</protein>
<feature type="domain" description="Tryptophan synthase beta chain-like PALP" evidence="5">
    <location>
        <begin position="88"/>
        <end position="392"/>
    </location>
</feature>
<keyword evidence="3 6" id="KW-0456">Lyase</keyword>
<evidence type="ECO:0000259" key="5">
    <source>
        <dbReference type="Pfam" id="PF00291"/>
    </source>
</evidence>